<evidence type="ECO:0000313" key="2">
    <source>
        <dbReference type="EMBL" id="CAD7253525.1"/>
    </source>
</evidence>
<feature type="transmembrane region" description="Helical" evidence="1">
    <location>
        <begin position="50"/>
        <end position="74"/>
    </location>
</feature>
<name>A0A7R9AGD5_9CRUS</name>
<sequence length="155" mass="16935">MRTRSPWNAFIPVVKTKMASPNVIVANHEPVRLDFGCGISTVTVRTAKRIIIAGWVFIVLGIVLIGFGIAAIIARLKFCDDFCGNSDPKQCICFLNYSRIVGFFLSAVLSNVGGVVATRRSHAAIEALRKSKMNAPNRPVYPVVLRPQQTAYGSI</sequence>
<evidence type="ECO:0000256" key="1">
    <source>
        <dbReference type="SAM" id="Phobius"/>
    </source>
</evidence>
<feature type="transmembrane region" description="Helical" evidence="1">
    <location>
        <begin position="94"/>
        <end position="117"/>
    </location>
</feature>
<evidence type="ECO:0008006" key="4">
    <source>
        <dbReference type="Google" id="ProtNLM"/>
    </source>
</evidence>
<evidence type="ECO:0000313" key="3">
    <source>
        <dbReference type="Proteomes" id="UP000677054"/>
    </source>
</evidence>
<proteinExistence type="predicted"/>
<dbReference type="Proteomes" id="UP000677054">
    <property type="component" value="Unassembled WGS sequence"/>
</dbReference>
<dbReference type="EMBL" id="LR905532">
    <property type="protein sequence ID" value="CAD7253525.1"/>
    <property type="molecule type" value="Genomic_DNA"/>
</dbReference>
<keyword evidence="1" id="KW-1133">Transmembrane helix</keyword>
<gene>
    <name evidence="2" type="ORF">DSTB1V02_LOCUS13274</name>
</gene>
<protein>
    <recommendedName>
        <fullName evidence="4">Transmembrane protein</fullName>
    </recommendedName>
</protein>
<reference evidence="2" key="1">
    <citation type="submission" date="2020-11" db="EMBL/GenBank/DDBJ databases">
        <authorList>
            <person name="Tran Van P."/>
        </authorList>
    </citation>
    <scope>NUCLEOTIDE SEQUENCE</scope>
</reference>
<dbReference type="EMBL" id="CAJPEV010006015">
    <property type="protein sequence ID" value="CAG0903754.1"/>
    <property type="molecule type" value="Genomic_DNA"/>
</dbReference>
<keyword evidence="3" id="KW-1185">Reference proteome</keyword>
<dbReference type="AlphaFoldDB" id="A0A7R9AGD5"/>
<keyword evidence="1" id="KW-0812">Transmembrane</keyword>
<organism evidence="2">
    <name type="scientific">Darwinula stevensoni</name>
    <dbReference type="NCBI Taxonomy" id="69355"/>
    <lineage>
        <taxon>Eukaryota</taxon>
        <taxon>Metazoa</taxon>
        <taxon>Ecdysozoa</taxon>
        <taxon>Arthropoda</taxon>
        <taxon>Crustacea</taxon>
        <taxon>Oligostraca</taxon>
        <taxon>Ostracoda</taxon>
        <taxon>Podocopa</taxon>
        <taxon>Podocopida</taxon>
        <taxon>Darwinulocopina</taxon>
        <taxon>Darwinuloidea</taxon>
        <taxon>Darwinulidae</taxon>
        <taxon>Darwinula</taxon>
    </lineage>
</organism>
<keyword evidence="1" id="KW-0472">Membrane</keyword>
<accession>A0A7R9AGD5</accession>